<dbReference type="Gramene" id="PSR89307">
    <property type="protein sequence ID" value="PSR89307"/>
    <property type="gene ID" value="CEY00_Acc29504"/>
</dbReference>
<dbReference type="Proteomes" id="UP000241394">
    <property type="component" value="Chromosome LG26"/>
</dbReference>
<dbReference type="SUPFAM" id="SSF52833">
    <property type="entry name" value="Thioredoxin-like"/>
    <property type="match status" value="1"/>
</dbReference>
<evidence type="ECO:0000256" key="1">
    <source>
        <dbReference type="ARBA" id="ARBA00004496"/>
    </source>
</evidence>
<dbReference type="EMBL" id="NKQK01000026">
    <property type="protein sequence ID" value="PSR89307.1"/>
    <property type="molecule type" value="Genomic_DNA"/>
</dbReference>
<dbReference type="InterPro" id="IPR036249">
    <property type="entry name" value="Thioredoxin-like_sf"/>
</dbReference>
<dbReference type="PROSITE" id="PS51354">
    <property type="entry name" value="GLUTAREDOXIN_2"/>
    <property type="match status" value="1"/>
</dbReference>
<dbReference type="GO" id="GO:0005737">
    <property type="term" value="C:cytoplasm"/>
    <property type="evidence" value="ECO:0007669"/>
    <property type="project" value="UniProtKB-SubCell"/>
</dbReference>
<evidence type="ECO:0000256" key="2">
    <source>
        <dbReference type="ARBA" id="ARBA00007568"/>
    </source>
</evidence>
<evidence type="ECO:0000313" key="7">
    <source>
        <dbReference type="Proteomes" id="UP000241394"/>
    </source>
</evidence>
<dbReference type="STRING" id="1590841.A0A2R6PD39"/>
<comment type="subcellular location">
    <subcellularLocation>
        <location evidence="1">Cytoplasm</location>
    </subcellularLocation>
</comment>
<dbReference type="Gene3D" id="3.40.30.10">
    <property type="entry name" value="Glutaredoxin"/>
    <property type="match status" value="1"/>
</dbReference>
<organism evidence="6 7">
    <name type="scientific">Actinidia chinensis var. chinensis</name>
    <name type="common">Chinese soft-hair kiwi</name>
    <dbReference type="NCBI Taxonomy" id="1590841"/>
    <lineage>
        <taxon>Eukaryota</taxon>
        <taxon>Viridiplantae</taxon>
        <taxon>Streptophyta</taxon>
        <taxon>Embryophyta</taxon>
        <taxon>Tracheophyta</taxon>
        <taxon>Spermatophyta</taxon>
        <taxon>Magnoliopsida</taxon>
        <taxon>eudicotyledons</taxon>
        <taxon>Gunneridae</taxon>
        <taxon>Pentapetalae</taxon>
        <taxon>asterids</taxon>
        <taxon>Ericales</taxon>
        <taxon>Actinidiaceae</taxon>
        <taxon>Actinidia</taxon>
    </lineage>
</organism>
<evidence type="ECO:0000313" key="6">
    <source>
        <dbReference type="EMBL" id="PSR89307.1"/>
    </source>
</evidence>
<keyword evidence="3" id="KW-0963">Cytoplasm</keyword>
<reference evidence="6 7" key="1">
    <citation type="submission" date="2017-07" db="EMBL/GenBank/DDBJ databases">
        <title>An improved, manually edited Actinidia chinensis var. chinensis (kiwifruit) genome highlights the challenges associated with draft genomes and gene prediction in plants.</title>
        <authorList>
            <person name="Pilkington S."/>
            <person name="Crowhurst R."/>
            <person name="Hilario E."/>
            <person name="Nardozza S."/>
            <person name="Fraser L."/>
            <person name="Peng Y."/>
            <person name="Gunaseelan K."/>
            <person name="Simpson R."/>
            <person name="Tahir J."/>
            <person name="Deroles S."/>
            <person name="Templeton K."/>
            <person name="Luo Z."/>
            <person name="Davy M."/>
            <person name="Cheng C."/>
            <person name="Mcneilage M."/>
            <person name="Scaglione D."/>
            <person name="Liu Y."/>
            <person name="Zhang Q."/>
            <person name="Datson P."/>
            <person name="De Silva N."/>
            <person name="Gardiner S."/>
            <person name="Bassett H."/>
            <person name="Chagne D."/>
            <person name="Mccallum J."/>
            <person name="Dzierzon H."/>
            <person name="Deng C."/>
            <person name="Wang Y.-Y."/>
            <person name="Barron N."/>
            <person name="Manako K."/>
            <person name="Bowen J."/>
            <person name="Foster T."/>
            <person name="Erridge Z."/>
            <person name="Tiffin H."/>
            <person name="Waite C."/>
            <person name="Davies K."/>
            <person name="Grierson E."/>
            <person name="Laing W."/>
            <person name="Kirk R."/>
            <person name="Chen X."/>
            <person name="Wood M."/>
            <person name="Montefiori M."/>
            <person name="Brummell D."/>
            <person name="Schwinn K."/>
            <person name="Catanach A."/>
            <person name="Fullerton C."/>
            <person name="Li D."/>
            <person name="Meiyalaghan S."/>
            <person name="Nieuwenhuizen N."/>
            <person name="Read N."/>
            <person name="Prakash R."/>
            <person name="Hunter D."/>
            <person name="Zhang H."/>
            <person name="Mckenzie M."/>
            <person name="Knabel M."/>
            <person name="Harris A."/>
            <person name="Allan A."/>
            <person name="Chen A."/>
            <person name="Janssen B."/>
            <person name="Plunkett B."/>
            <person name="Dwamena C."/>
            <person name="Voogd C."/>
            <person name="Leif D."/>
            <person name="Lafferty D."/>
            <person name="Souleyre E."/>
            <person name="Varkonyi-Gasic E."/>
            <person name="Gambi F."/>
            <person name="Hanley J."/>
            <person name="Yao J.-L."/>
            <person name="Cheung J."/>
            <person name="David K."/>
            <person name="Warren B."/>
            <person name="Marsh K."/>
            <person name="Snowden K."/>
            <person name="Lin-Wang K."/>
            <person name="Brian L."/>
            <person name="Martinez-Sanchez M."/>
            <person name="Wang M."/>
            <person name="Ileperuma N."/>
            <person name="Macnee N."/>
            <person name="Campin R."/>
            <person name="Mcatee P."/>
            <person name="Drummond R."/>
            <person name="Espley R."/>
            <person name="Ireland H."/>
            <person name="Wu R."/>
            <person name="Atkinson R."/>
            <person name="Karunairetnam S."/>
            <person name="Bulley S."/>
            <person name="Chunkath S."/>
            <person name="Hanley Z."/>
            <person name="Storey R."/>
            <person name="Thrimawithana A."/>
            <person name="Thomson S."/>
            <person name="David C."/>
            <person name="Testolin R."/>
        </authorList>
    </citation>
    <scope>NUCLEOTIDE SEQUENCE [LARGE SCALE GENOMIC DNA]</scope>
    <source>
        <strain evidence="7">cv. Red5</strain>
        <tissue evidence="6">Young leaf</tissue>
    </source>
</reference>
<proteinExistence type="inferred from homology"/>
<comment type="caution">
    <text evidence="6">The sequence shown here is derived from an EMBL/GenBank/DDBJ whole genome shotgun (WGS) entry which is preliminary data.</text>
</comment>
<evidence type="ECO:0000256" key="4">
    <source>
        <dbReference type="ARBA" id="ARBA00023284"/>
    </source>
</evidence>
<name>A0A2R6PD39_ACTCC</name>
<comment type="similarity">
    <text evidence="2">Belongs to the glutaredoxin family. CC-type subfamily.</text>
</comment>
<reference evidence="7" key="2">
    <citation type="journal article" date="2018" name="BMC Genomics">
        <title>A manually annotated Actinidia chinensis var. chinensis (kiwifruit) genome highlights the challenges associated with draft genomes and gene prediction in plants.</title>
        <authorList>
            <person name="Pilkington S.M."/>
            <person name="Crowhurst R."/>
            <person name="Hilario E."/>
            <person name="Nardozza S."/>
            <person name="Fraser L."/>
            <person name="Peng Y."/>
            <person name="Gunaseelan K."/>
            <person name="Simpson R."/>
            <person name="Tahir J."/>
            <person name="Deroles S.C."/>
            <person name="Templeton K."/>
            <person name="Luo Z."/>
            <person name="Davy M."/>
            <person name="Cheng C."/>
            <person name="McNeilage M."/>
            <person name="Scaglione D."/>
            <person name="Liu Y."/>
            <person name="Zhang Q."/>
            <person name="Datson P."/>
            <person name="De Silva N."/>
            <person name="Gardiner S.E."/>
            <person name="Bassett H."/>
            <person name="Chagne D."/>
            <person name="McCallum J."/>
            <person name="Dzierzon H."/>
            <person name="Deng C."/>
            <person name="Wang Y.Y."/>
            <person name="Barron L."/>
            <person name="Manako K."/>
            <person name="Bowen J."/>
            <person name="Foster T.M."/>
            <person name="Erridge Z.A."/>
            <person name="Tiffin H."/>
            <person name="Waite C.N."/>
            <person name="Davies K.M."/>
            <person name="Grierson E.P."/>
            <person name="Laing W.A."/>
            <person name="Kirk R."/>
            <person name="Chen X."/>
            <person name="Wood M."/>
            <person name="Montefiori M."/>
            <person name="Brummell D.A."/>
            <person name="Schwinn K.E."/>
            <person name="Catanach A."/>
            <person name="Fullerton C."/>
            <person name="Li D."/>
            <person name="Meiyalaghan S."/>
            <person name="Nieuwenhuizen N."/>
            <person name="Read N."/>
            <person name="Prakash R."/>
            <person name="Hunter D."/>
            <person name="Zhang H."/>
            <person name="McKenzie M."/>
            <person name="Knabel M."/>
            <person name="Harris A."/>
            <person name="Allan A.C."/>
            <person name="Gleave A."/>
            <person name="Chen A."/>
            <person name="Janssen B.J."/>
            <person name="Plunkett B."/>
            <person name="Ampomah-Dwamena C."/>
            <person name="Voogd C."/>
            <person name="Leif D."/>
            <person name="Lafferty D."/>
            <person name="Souleyre E.J.F."/>
            <person name="Varkonyi-Gasic E."/>
            <person name="Gambi F."/>
            <person name="Hanley J."/>
            <person name="Yao J.L."/>
            <person name="Cheung J."/>
            <person name="David K.M."/>
            <person name="Warren B."/>
            <person name="Marsh K."/>
            <person name="Snowden K.C."/>
            <person name="Lin-Wang K."/>
            <person name="Brian L."/>
            <person name="Martinez-Sanchez M."/>
            <person name="Wang M."/>
            <person name="Ileperuma N."/>
            <person name="Macnee N."/>
            <person name="Campin R."/>
            <person name="McAtee P."/>
            <person name="Drummond R.S.M."/>
            <person name="Espley R.V."/>
            <person name="Ireland H.S."/>
            <person name="Wu R."/>
            <person name="Atkinson R.G."/>
            <person name="Karunairetnam S."/>
            <person name="Bulley S."/>
            <person name="Chunkath S."/>
            <person name="Hanley Z."/>
            <person name="Storey R."/>
            <person name="Thrimawithana A.H."/>
            <person name="Thomson S."/>
            <person name="David C."/>
            <person name="Testolin R."/>
            <person name="Huang H."/>
            <person name="Hellens R.P."/>
            <person name="Schaffer R.J."/>
        </authorList>
    </citation>
    <scope>NUCLEOTIDE SEQUENCE [LARGE SCALE GENOMIC DNA]</scope>
    <source>
        <strain evidence="7">cv. Red5</strain>
    </source>
</reference>
<feature type="domain" description="Glutaredoxin" evidence="5">
    <location>
        <begin position="38"/>
        <end position="98"/>
    </location>
</feature>
<dbReference type="OrthoDB" id="418495at2759"/>
<evidence type="ECO:0000259" key="5">
    <source>
        <dbReference type="Pfam" id="PF00462"/>
    </source>
</evidence>
<dbReference type="AlphaFoldDB" id="A0A2R6PD39"/>
<accession>A0A2R6PD39</accession>
<dbReference type="OMA" id="MPAMYIG"/>
<dbReference type="InterPro" id="IPR011905">
    <property type="entry name" value="GlrX-like_pln_2"/>
</dbReference>
<dbReference type="Pfam" id="PF00462">
    <property type="entry name" value="Glutaredoxin"/>
    <property type="match status" value="1"/>
</dbReference>
<sequence>MNGGVRLELRPSTTSTLAIDEAETAGTRIRRLVSENPVVIFSRSSSSSSCCMCDVIKRFLISSLDVHPTVIQLDDDEEIAAADVGSGNAPVAFIGGTRIGGFESLVALHLGGHLRTKLAEAGAL</sequence>
<dbReference type="InterPro" id="IPR002109">
    <property type="entry name" value="Glutaredoxin"/>
</dbReference>
<dbReference type="InParanoid" id="A0A2R6PD39"/>
<protein>
    <submittedName>
        <fullName evidence="6">Glutaredoxin-C10 like</fullName>
    </submittedName>
</protein>
<dbReference type="PANTHER" id="PTHR10168">
    <property type="entry name" value="GLUTAREDOXIN"/>
    <property type="match status" value="1"/>
</dbReference>
<gene>
    <name evidence="6" type="ORF">CEY00_Acc29504</name>
</gene>
<evidence type="ECO:0000256" key="3">
    <source>
        <dbReference type="ARBA" id="ARBA00022490"/>
    </source>
</evidence>
<keyword evidence="4" id="KW-0676">Redox-active center</keyword>
<keyword evidence="7" id="KW-1185">Reference proteome</keyword>